<evidence type="ECO:0000313" key="1">
    <source>
        <dbReference type="EMBL" id="TNV09328.1"/>
    </source>
</evidence>
<keyword evidence="2" id="KW-1185">Reference proteome</keyword>
<dbReference type="Pfam" id="PF03260">
    <property type="entry name" value="Lipoprotein_11"/>
    <property type="match status" value="1"/>
</dbReference>
<dbReference type="Gene3D" id="2.80.10.50">
    <property type="match status" value="1"/>
</dbReference>
<dbReference type="EMBL" id="VEWL01000028">
    <property type="protein sequence ID" value="TNV09328.1"/>
    <property type="molecule type" value="Genomic_DNA"/>
</dbReference>
<proteinExistence type="predicted"/>
<name>A0ABY2XY77_9HYPH</name>
<reference evidence="1 2" key="1">
    <citation type="submission" date="2019-06" db="EMBL/GenBank/DDBJ databases">
        <title>Ochrobactrum cricket sp.nov., isolated from the insect Teleogryllus occipitalis living in deserted cropland.</title>
        <authorList>
            <person name="Hu M."/>
        </authorList>
    </citation>
    <scope>NUCLEOTIDE SEQUENCE [LARGE SCALE GENOMIC DNA]</scope>
    <source>
        <strain evidence="1 2">LCB8</strain>
    </source>
</reference>
<dbReference type="InterPro" id="IPR004943">
    <property type="entry name" value="Lipoprotein_11"/>
</dbReference>
<gene>
    <name evidence="1" type="ORF">FIC94_22040</name>
</gene>
<organism evidence="1 2">
    <name type="scientific">Ochrobactrum teleogrylli</name>
    <dbReference type="NCBI Taxonomy" id="2479765"/>
    <lineage>
        <taxon>Bacteria</taxon>
        <taxon>Pseudomonadati</taxon>
        <taxon>Pseudomonadota</taxon>
        <taxon>Alphaproteobacteria</taxon>
        <taxon>Hyphomicrobiales</taxon>
        <taxon>Brucellaceae</taxon>
        <taxon>Brucella/Ochrobactrum group</taxon>
        <taxon>Ochrobactrum</taxon>
    </lineage>
</organism>
<evidence type="ECO:0000313" key="2">
    <source>
        <dbReference type="Proteomes" id="UP000312784"/>
    </source>
</evidence>
<dbReference type="Proteomes" id="UP000312784">
    <property type="component" value="Unassembled WGS sequence"/>
</dbReference>
<protein>
    <submittedName>
        <fullName evidence="1">Uncharacterized protein</fullName>
    </submittedName>
</protein>
<comment type="caution">
    <text evidence="1">The sequence shown here is derived from an EMBL/GenBank/DDBJ whole genome shotgun (WGS) entry which is preliminary data.</text>
</comment>
<accession>A0ABY2XY77</accession>
<sequence>MALYTARLWGGKYYFHIENREYYKYIKLATAVDDGGDRAAYTGWPTNDPARSLWWLEYRRSSKGNICFILHNKLYDLPLKLGADQDWWGDYTAYGGGSGGDTDRHSWTFEEL</sequence>